<dbReference type="AlphaFoldDB" id="G3JN81"/>
<dbReference type="EMBL" id="JH126403">
    <property type="protein sequence ID" value="EGX90263.1"/>
    <property type="molecule type" value="Genomic_DNA"/>
</dbReference>
<dbReference type="HOGENOM" id="CLU_2793904_0_0_1"/>
<organism evidence="1 2">
    <name type="scientific">Cordyceps militaris (strain CM01)</name>
    <name type="common">Caterpillar fungus</name>
    <dbReference type="NCBI Taxonomy" id="983644"/>
    <lineage>
        <taxon>Eukaryota</taxon>
        <taxon>Fungi</taxon>
        <taxon>Dikarya</taxon>
        <taxon>Ascomycota</taxon>
        <taxon>Pezizomycotina</taxon>
        <taxon>Sordariomycetes</taxon>
        <taxon>Hypocreomycetidae</taxon>
        <taxon>Hypocreales</taxon>
        <taxon>Cordycipitaceae</taxon>
        <taxon>Cordyceps</taxon>
    </lineage>
</organism>
<evidence type="ECO:0000313" key="2">
    <source>
        <dbReference type="Proteomes" id="UP000001610"/>
    </source>
</evidence>
<dbReference type="Proteomes" id="UP000001610">
    <property type="component" value="Unassembled WGS sequence"/>
</dbReference>
<dbReference type="VEuPathDB" id="FungiDB:CCM_06682"/>
<evidence type="ECO:0000313" key="1">
    <source>
        <dbReference type="EMBL" id="EGX90263.1"/>
    </source>
</evidence>
<gene>
    <name evidence="1" type="ORF">CCM_06682</name>
</gene>
<keyword evidence="2" id="KW-1185">Reference proteome</keyword>
<accession>G3JN81</accession>
<sequence length="68" mass="7637">MLGASFCAASGRRLPPDSCHTLVWLVPRWTGQVVPTYLLGTYVPTYYSSSININKVTIKYYSKNYSSI</sequence>
<name>G3JN81_CORMM</name>
<reference evidence="1 2" key="1">
    <citation type="journal article" date="2011" name="Genome Biol.">
        <title>Genome sequence of the insect pathogenic fungus Cordyceps militaris, a valued traditional Chinese medicine.</title>
        <authorList>
            <person name="Zheng P."/>
            <person name="Xia Y."/>
            <person name="Xiao G."/>
            <person name="Xiong C."/>
            <person name="Hu X."/>
            <person name="Zhang S."/>
            <person name="Zheng H."/>
            <person name="Huang Y."/>
            <person name="Zhou Y."/>
            <person name="Wang S."/>
            <person name="Zhao G.P."/>
            <person name="Liu X."/>
            <person name="St Leger R.J."/>
            <person name="Wang C."/>
        </authorList>
    </citation>
    <scope>NUCLEOTIDE SEQUENCE [LARGE SCALE GENOMIC DNA]</scope>
    <source>
        <strain evidence="1 2">CM01</strain>
    </source>
</reference>
<dbReference type="InParanoid" id="G3JN81"/>
<dbReference type="GeneID" id="18168696"/>
<dbReference type="RefSeq" id="XP_006671886.1">
    <property type="nucleotide sequence ID" value="XM_006671823.1"/>
</dbReference>
<dbReference type="KEGG" id="cmt:CCM_06682"/>
<protein>
    <submittedName>
        <fullName evidence="1">Uncharacterized protein</fullName>
    </submittedName>
</protein>
<proteinExistence type="predicted"/>